<keyword evidence="1" id="KW-0472">Membrane</keyword>
<keyword evidence="1" id="KW-1133">Transmembrane helix</keyword>
<feature type="transmembrane region" description="Helical" evidence="1">
    <location>
        <begin position="6"/>
        <end position="27"/>
    </location>
</feature>
<keyword evidence="1" id="KW-0812">Transmembrane</keyword>
<dbReference type="EMBL" id="HAEI01001857">
    <property type="protein sequence ID" value="SBR77929.1"/>
    <property type="molecule type" value="Transcribed_RNA"/>
</dbReference>
<evidence type="ECO:0000256" key="1">
    <source>
        <dbReference type="SAM" id="Phobius"/>
    </source>
</evidence>
<feature type="non-terminal residue" evidence="2">
    <location>
        <position position="1"/>
    </location>
</feature>
<protein>
    <submittedName>
        <fullName evidence="2">Zisupton</fullName>
    </submittedName>
</protein>
<name>A0A1A8PA67_9TELE</name>
<sequence length="66" mass="6891">GSSDSGNGPVVSWSASAPSFMCLLMFLHPSLDSLLCLIAPSCVLCLRLIYVSSVCSPSGHPQPLQL</sequence>
<organism evidence="2">
    <name type="scientific">Nothobranchius rachovii</name>
    <name type="common">bluefin notho</name>
    <dbReference type="NCBI Taxonomy" id="451742"/>
    <lineage>
        <taxon>Eukaryota</taxon>
        <taxon>Metazoa</taxon>
        <taxon>Chordata</taxon>
        <taxon>Craniata</taxon>
        <taxon>Vertebrata</taxon>
        <taxon>Euteleostomi</taxon>
        <taxon>Actinopterygii</taxon>
        <taxon>Neopterygii</taxon>
        <taxon>Teleostei</taxon>
        <taxon>Neoteleostei</taxon>
        <taxon>Acanthomorphata</taxon>
        <taxon>Ovalentaria</taxon>
        <taxon>Atherinomorphae</taxon>
        <taxon>Cyprinodontiformes</taxon>
        <taxon>Nothobranchiidae</taxon>
        <taxon>Nothobranchius</taxon>
    </lineage>
</organism>
<reference evidence="2" key="2">
    <citation type="submission" date="2016-06" db="EMBL/GenBank/DDBJ databases">
        <title>The genome of a short-lived fish provides insights into sex chromosome evolution and the genetic control of aging.</title>
        <authorList>
            <person name="Reichwald K."/>
            <person name="Felder M."/>
            <person name="Petzold A."/>
            <person name="Koch P."/>
            <person name="Groth M."/>
            <person name="Platzer M."/>
        </authorList>
    </citation>
    <scope>NUCLEOTIDE SEQUENCE</scope>
    <source>
        <tissue evidence="2">Brain</tissue>
    </source>
</reference>
<gene>
    <name evidence="2" type="primary">Nfu_g_1_020432</name>
</gene>
<evidence type="ECO:0000313" key="2">
    <source>
        <dbReference type="EMBL" id="SBR77929.1"/>
    </source>
</evidence>
<dbReference type="AlphaFoldDB" id="A0A1A8PA67"/>
<reference evidence="2" key="1">
    <citation type="submission" date="2016-05" db="EMBL/GenBank/DDBJ databases">
        <authorList>
            <person name="Lavstsen T."/>
            <person name="Jespersen J.S."/>
        </authorList>
    </citation>
    <scope>NUCLEOTIDE SEQUENCE</scope>
    <source>
        <tissue evidence="2">Brain</tissue>
    </source>
</reference>
<proteinExistence type="predicted"/>
<feature type="transmembrane region" description="Helical" evidence="1">
    <location>
        <begin position="34"/>
        <end position="53"/>
    </location>
</feature>
<accession>A0A1A8PA67</accession>